<dbReference type="InterPro" id="IPR001227">
    <property type="entry name" value="Ac_transferase_dom_sf"/>
</dbReference>
<dbReference type="SUPFAM" id="SSF51735">
    <property type="entry name" value="NAD(P)-binding Rossmann-fold domains"/>
    <property type="match status" value="1"/>
</dbReference>
<dbReference type="Pfam" id="PF18314">
    <property type="entry name" value="FAS_I_H"/>
    <property type="match status" value="1"/>
</dbReference>
<comment type="caution">
    <text evidence="6">The sequence shown here is derived from an EMBL/GenBank/DDBJ whole genome shotgun (WGS) entry which is preliminary data.</text>
</comment>
<dbReference type="EC" id="2.3.1.86" evidence="6"/>
<dbReference type="InterPro" id="IPR050830">
    <property type="entry name" value="Fungal_FAS"/>
</dbReference>
<sequence length="1307" mass="140786">MDVDQPKTAYVFTGQGSQEPGMGMALYEQSAEARGIWDRANRHMLDTYDIDLLDIVRTNPKEFTVYFHGKAGERIRNNYMALSKRVPDKTSADSFRLAPIIPEISAQSRSHTFRSSTGLLNATQFTQTALILVAMAAVTDMRAKGLVQSDAMFAGHSLGEYCALAAMADIFTLEGLLDITFYRGLLMQSAVPRDEQGRSEFGMAAVDPSRVAKGFGEDQLHLVVDAINAASPGLLEIVNYNVRGHQYVAAGTLANLAVLRLVLDAIAATGVPAVEAVSTVLAGPVSTEAVRGRATIPLRGIDVPFHSRQLLDGVPEFREALRTKFNCDTVSPDVLYHRYIPNLTAVPFEVSREYFERVLEQTGSTVMRRALEVWSDAQLEDAAEKARLAVELLVELLTFQFASPVQWIKTQDCLIHETGVERLVEIGPSPVLCGMAANTLQGAQPEDRQVSLLHFERDQDEIYYRHTHEEGEAAVAQAPAAASLPETPVEQPRAEPSPPMPQSSASPGAGEPIAEVPLQAFDVAHAVVAFKLKQPLGGISAQQTIKTLVAGKSTLQNEIVGDLQKEFGSKMPDKPEDVPLQELGTAIGTVGALGKCTQPLIARLFSSKMPGGFSLSSARGILQSAYGLGPQRQDALLLVALTMEPAARLGSEADARSWLDGVAKAYASRAGISYAAAAGAAVAGSQAQGPVVSSAEMDRMQKEQREHARQQIEVLARYAGIDLRADGRSTASARVQTGELQAVVDELSAEFGDDLIAGVRRAFDARKVRRFDSYWNWARQDAFEWIQQTIAGGAVAEDEARILQLRNCADEKLLKLLDGSVAVLSASEDPALAAAHRLATRLREVCNQALGGRPVYRELSAPMQPQTDISPTGDVAYSEVPRAGEPSLADYVEHMKHSNADSALPLLHMREKTEHGPWAYNPLLSEAYYCGLAELGGPGTSYAGATALVTGCGRGSIGAEIVRALLMGGARVLATTSSYSRSTTLFYEDMYRRHGARGSELVVVPFNQGSAQDVEALAGFVFGELGWSLDYVFPFAAVSDVGSLVTNIGSRSELAQRVILTNVLRLLGAIKAAKERTRRATRPSLVVLPLSPNHGTIGGDGLYGECKIALETAFNRWASEGWEGHLSVAGAVIGWTRGTGLMSGNNLVAQEVEAMGVRTFSTREMAFNILGLLHPQVADIAHREPVWADFGGGLERVHSLGAALKRVRATIDQGSAARRLVAKEDALAFMALYPGSGGATPTQDMSPLAKHRHYFPAARDYDSLAHLHDLQGMVNLDKVVVVTGYGEVSPHGNAATRWEVEAYGELS</sequence>
<keyword evidence="2" id="KW-0597">Phosphoprotein</keyword>
<dbReference type="GO" id="GO:0006633">
    <property type="term" value="P:fatty acid biosynthetic process"/>
    <property type="evidence" value="ECO:0007669"/>
    <property type="project" value="InterPro"/>
</dbReference>
<feature type="region of interest" description="Disordered" evidence="4">
    <location>
        <begin position="474"/>
        <end position="512"/>
    </location>
</feature>
<dbReference type="Pfam" id="PF18325">
    <property type="entry name" value="Fas_alpha_ACP"/>
    <property type="match status" value="1"/>
</dbReference>
<dbReference type="GO" id="GO:0004321">
    <property type="term" value="F:fatty-acyl-CoA synthase activity"/>
    <property type="evidence" value="ECO:0007669"/>
    <property type="project" value="UniProtKB-EC"/>
</dbReference>
<dbReference type="Gene3D" id="6.10.60.10">
    <property type="match status" value="1"/>
</dbReference>
<dbReference type="InterPro" id="IPR040899">
    <property type="entry name" value="Fas_alpha_ACP"/>
</dbReference>
<feature type="domain" description="Malonyl-CoA:ACP transacylase (MAT)" evidence="5">
    <location>
        <begin position="11"/>
        <end position="455"/>
    </location>
</feature>
<evidence type="ECO:0000256" key="1">
    <source>
        <dbReference type="ARBA" id="ARBA00022450"/>
    </source>
</evidence>
<evidence type="ECO:0000256" key="4">
    <source>
        <dbReference type="SAM" id="MobiDB-lite"/>
    </source>
</evidence>
<dbReference type="SUPFAM" id="SSF52151">
    <property type="entry name" value="FabD/lysophospholipase-like"/>
    <property type="match status" value="1"/>
</dbReference>
<dbReference type="InterPro" id="IPR014043">
    <property type="entry name" value="Acyl_transferase_dom"/>
</dbReference>
<evidence type="ECO:0000256" key="3">
    <source>
        <dbReference type="ARBA" id="ARBA00022679"/>
    </source>
</evidence>
<proteinExistence type="predicted"/>
<dbReference type="Gene3D" id="3.30.70.3330">
    <property type="match status" value="1"/>
</dbReference>
<dbReference type="Gene3D" id="3.40.47.10">
    <property type="match status" value="1"/>
</dbReference>
<dbReference type="InterPro" id="IPR003965">
    <property type="entry name" value="Fatty_acid_synthase"/>
</dbReference>
<dbReference type="InterPro" id="IPR036291">
    <property type="entry name" value="NAD(P)-bd_dom_sf"/>
</dbReference>
<feature type="non-terminal residue" evidence="6">
    <location>
        <position position="1307"/>
    </location>
</feature>
<dbReference type="GO" id="GO:0004312">
    <property type="term" value="F:fatty acid synthase activity"/>
    <property type="evidence" value="ECO:0007669"/>
    <property type="project" value="InterPro"/>
</dbReference>
<dbReference type="InterPro" id="IPR041550">
    <property type="entry name" value="FASI_helical"/>
</dbReference>
<dbReference type="GO" id="GO:0008897">
    <property type="term" value="F:holo-[acyl-carrier-protein] synthase activity"/>
    <property type="evidence" value="ECO:0007669"/>
    <property type="project" value="InterPro"/>
</dbReference>
<dbReference type="PANTHER" id="PTHR10982">
    <property type="entry name" value="MALONYL COA-ACYL CARRIER PROTEIN TRANSACYLASE"/>
    <property type="match status" value="1"/>
</dbReference>
<dbReference type="OrthoDB" id="4251012at2759"/>
<dbReference type="Gene3D" id="6.10.250.1930">
    <property type="match status" value="1"/>
</dbReference>
<keyword evidence="3 6" id="KW-0808">Transferase</keyword>
<dbReference type="CDD" id="cd08950">
    <property type="entry name" value="KR_fFAS_SDR_c_like"/>
    <property type="match status" value="1"/>
</dbReference>
<dbReference type="Pfam" id="PF00698">
    <property type="entry name" value="Acyl_transf_1"/>
    <property type="match status" value="1"/>
</dbReference>
<dbReference type="FunFam" id="3.90.25.70:FF:000001">
    <property type="entry name" value="Fatty acid synthase subunit alpha"/>
    <property type="match status" value="1"/>
</dbReference>
<protein>
    <submittedName>
        <fullName evidence="6">Fatty acid synthase alpha subunit Lsd1</fullName>
        <ecNumber evidence="6">2.3.1.86</ecNumber>
    </submittedName>
</protein>
<keyword evidence="1" id="KW-0596">Phosphopantetheine</keyword>
<name>A0A9W7YB40_9FUNG</name>
<dbReference type="GO" id="GO:0005835">
    <property type="term" value="C:fatty acid synthase complex"/>
    <property type="evidence" value="ECO:0007669"/>
    <property type="project" value="InterPro"/>
</dbReference>
<dbReference type="PRINTS" id="PR01483">
    <property type="entry name" value="FASYNTHASE"/>
</dbReference>
<reference evidence="6" key="1">
    <citation type="submission" date="2022-07" db="EMBL/GenBank/DDBJ databases">
        <title>Phylogenomic reconstructions and comparative analyses of Kickxellomycotina fungi.</title>
        <authorList>
            <person name="Reynolds N.K."/>
            <person name="Stajich J.E."/>
            <person name="Barry K."/>
            <person name="Grigoriev I.V."/>
            <person name="Crous P."/>
            <person name="Smith M.E."/>
        </authorList>
    </citation>
    <scope>NUCLEOTIDE SEQUENCE</scope>
    <source>
        <strain evidence="6">BCRC 34381</strain>
    </source>
</reference>
<dbReference type="InterPro" id="IPR016039">
    <property type="entry name" value="Thiolase-like"/>
</dbReference>
<evidence type="ECO:0000256" key="2">
    <source>
        <dbReference type="ARBA" id="ARBA00022553"/>
    </source>
</evidence>
<evidence type="ECO:0000313" key="7">
    <source>
        <dbReference type="Proteomes" id="UP001143981"/>
    </source>
</evidence>
<keyword evidence="6" id="KW-0012">Acyltransferase</keyword>
<dbReference type="PANTHER" id="PTHR10982:SF21">
    <property type="entry name" value="FATTY ACID SYNTHASE SUBUNIT BETA"/>
    <property type="match status" value="1"/>
</dbReference>
<keyword evidence="7" id="KW-1185">Reference proteome</keyword>
<gene>
    <name evidence="6" type="primary">fas2_7</name>
    <name evidence="6" type="ORF">LPJ61_004810</name>
</gene>
<evidence type="ECO:0000259" key="5">
    <source>
        <dbReference type="SMART" id="SM00827"/>
    </source>
</evidence>
<dbReference type="Gene3D" id="6.10.140.1400">
    <property type="match status" value="1"/>
</dbReference>
<dbReference type="InterPro" id="IPR016035">
    <property type="entry name" value="Acyl_Trfase/lysoPLipase"/>
</dbReference>
<dbReference type="Gene3D" id="3.40.50.720">
    <property type="entry name" value="NAD(P)-binding Rossmann-like Domain"/>
    <property type="match status" value="2"/>
</dbReference>
<dbReference type="Gene3D" id="3.40.366.10">
    <property type="entry name" value="Malonyl-Coenzyme A Acyl Carrier Protein, domain 2"/>
    <property type="match status" value="1"/>
</dbReference>
<organism evidence="6 7">
    <name type="scientific">Coemansia biformis</name>
    <dbReference type="NCBI Taxonomy" id="1286918"/>
    <lineage>
        <taxon>Eukaryota</taxon>
        <taxon>Fungi</taxon>
        <taxon>Fungi incertae sedis</taxon>
        <taxon>Zoopagomycota</taxon>
        <taxon>Kickxellomycotina</taxon>
        <taxon>Kickxellomycetes</taxon>
        <taxon>Kickxellales</taxon>
        <taxon>Kickxellaceae</taxon>
        <taxon>Coemansia</taxon>
    </lineage>
</organism>
<dbReference type="Proteomes" id="UP001143981">
    <property type="component" value="Unassembled WGS sequence"/>
</dbReference>
<dbReference type="EMBL" id="JANBOI010001258">
    <property type="protein sequence ID" value="KAJ1727024.1"/>
    <property type="molecule type" value="Genomic_DNA"/>
</dbReference>
<accession>A0A9W7YB40</accession>
<evidence type="ECO:0000313" key="6">
    <source>
        <dbReference type="EMBL" id="KAJ1727024.1"/>
    </source>
</evidence>
<dbReference type="SMART" id="SM00827">
    <property type="entry name" value="PKS_AT"/>
    <property type="match status" value="1"/>
</dbReference>